<dbReference type="Pfam" id="PF05649">
    <property type="entry name" value="Peptidase_M13_N"/>
    <property type="match status" value="1"/>
</dbReference>
<dbReference type="STRING" id="425265.A8PT49"/>
<organism evidence="11 12">
    <name type="scientific">Malassezia globosa (strain ATCC MYA-4612 / CBS 7966)</name>
    <name type="common">Dandruff-associated fungus</name>
    <dbReference type="NCBI Taxonomy" id="425265"/>
    <lineage>
        <taxon>Eukaryota</taxon>
        <taxon>Fungi</taxon>
        <taxon>Dikarya</taxon>
        <taxon>Basidiomycota</taxon>
        <taxon>Ustilaginomycotina</taxon>
        <taxon>Malasseziomycetes</taxon>
        <taxon>Malasseziales</taxon>
        <taxon>Malasseziaceae</taxon>
        <taxon>Malassezia</taxon>
    </lineage>
</organism>
<evidence type="ECO:0000313" key="12">
    <source>
        <dbReference type="Proteomes" id="UP000008837"/>
    </source>
</evidence>
<evidence type="ECO:0000256" key="2">
    <source>
        <dbReference type="ARBA" id="ARBA00007357"/>
    </source>
</evidence>
<protein>
    <submittedName>
        <fullName evidence="11">Uncharacterized protein</fullName>
    </submittedName>
</protein>
<sequence>MSLMGELAQILRMDHGNNTSAALAWLHAHGIDALFSTTIEEDAGLSPHFATPHVAPGGLGLSSPHMYKDNDAMAFYRRILSDALQALPPLHRWHMPTIAPVSSGDRERLVEQVLDFETRLAHIHPAIPASLADPLSTYHAMTTRELEFMAPGIRWQTYMHELSPSMLPHKVIVANTRYMVQLSELVQSTPTLTLHTYMYWSVIRDAGRYLGPHVPLGSPARQLHNFNAGLAYDATHPQVSTCVASVTAALGYMAGRFFVEQAWDAQSQNAAMELVTSIRSAWHHSLSRISWLDAKTRERAQAKVQNLALNIGYPKRQPDSNDAEAVKKWYEDLPVASSYFLNEMASRMYRTRLAWMRLGGQVNSGGFGSLVTTDAEAEYHPIRHEAVFPAGLLQPPYFDREWPMYLQYGAAGTKVSHTLSHAFGPPGRFYDRNGILFDWWTPQTAHAYEEYVRCVETQAKQDRKEQKRLRKERKRQQKQQRHQERNEEKRKIRDDVHRQSISLQQPYVVHASPSTLRSTSVPRMLRNASAAETVADVHSLARSYEAWLDQLQKGDLAVYYRNLRLPGLQDYTHKQLFFIAFGSTWARSVLSGRASAQPGYRHQTDAHAPAAVKARVNAALVNFAPFADAFHCSPDKHAMARRTEERCDVG</sequence>
<dbReference type="PANTHER" id="PTHR11733:SF167">
    <property type="entry name" value="FI17812P1-RELATED"/>
    <property type="match status" value="1"/>
</dbReference>
<keyword evidence="5" id="KW-0378">Hydrolase</keyword>
<dbReference type="InterPro" id="IPR024079">
    <property type="entry name" value="MetalloPept_cat_dom_sf"/>
</dbReference>
<dbReference type="VEuPathDB" id="FungiDB:MGL_0367"/>
<dbReference type="InParanoid" id="A8PT49"/>
<dbReference type="PROSITE" id="PS51885">
    <property type="entry name" value="NEPRILYSIN"/>
    <property type="match status" value="1"/>
</dbReference>
<dbReference type="CDD" id="cd08662">
    <property type="entry name" value="M13"/>
    <property type="match status" value="1"/>
</dbReference>
<evidence type="ECO:0000256" key="3">
    <source>
        <dbReference type="ARBA" id="ARBA00022670"/>
    </source>
</evidence>
<dbReference type="AlphaFoldDB" id="A8PT49"/>
<dbReference type="SUPFAM" id="SSF55486">
    <property type="entry name" value="Metalloproteases ('zincins'), catalytic domain"/>
    <property type="match status" value="1"/>
</dbReference>
<dbReference type="KEGG" id="mgl:MGL_0367"/>
<dbReference type="InterPro" id="IPR000718">
    <property type="entry name" value="Peptidase_M13"/>
</dbReference>
<dbReference type="Pfam" id="PF01431">
    <property type="entry name" value="Peptidase_M13"/>
    <property type="match status" value="2"/>
</dbReference>
<dbReference type="Proteomes" id="UP000008837">
    <property type="component" value="Unassembled WGS sequence"/>
</dbReference>
<feature type="domain" description="Peptidase M13 C-terminal" evidence="9">
    <location>
        <begin position="528"/>
        <end position="646"/>
    </location>
</feature>
<dbReference type="InterPro" id="IPR008753">
    <property type="entry name" value="Peptidase_M13_N"/>
</dbReference>
<evidence type="ECO:0000256" key="7">
    <source>
        <dbReference type="ARBA" id="ARBA00023049"/>
    </source>
</evidence>
<accession>A8PT49</accession>
<keyword evidence="4" id="KW-0479">Metal-binding</keyword>
<feature type="compositionally biased region" description="Basic residues" evidence="8">
    <location>
        <begin position="466"/>
        <end position="480"/>
    </location>
</feature>
<evidence type="ECO:0000256" key="4">
    <source>
        <dbReference type="ARBA" id="ARBA00022723"/>
    </source>
</evidence>
<feature type="domain" description="Peptidase M13 C-terminal" evidence="9">
    <location>
        <begin position="377"/>
        <end position="460"/>
    </location>
</feature>
<dbReference type="GO" id="GO:0005886">
    <property type="term" value="C:plasma membrane"/>
    <property type="evidence" value="ECO:0007669"/>
    <property type="project" value="TreeGrafter"/>
</dbReference>
<gene>
    <name evidence="11" type="ORF">MGL_0367</name>
</gene>
<dbReference type="PANTHER" id="PTHR11733">
    <property type="entry name" value="ZINC METALLOPROTEASE FAMILY M13 NEPRILYSIN-RELATED"/>
    <property type="match status" value="1"/>
</dbReference>
<feature type="domain" description="Peptidase M13 N-terminal" evidence="10">
    <location>
        <begin position="14"/>
        <end position="314"/>
    </location>
</feature>
<dbReference type="EMBL" id="AAYY01000001">
    <property type="protein sequence ID" value="EDP45378.1"/>
    <property type="molecule type" value="Genomic_DNA"/>
</dbReference>
<dbReference type="InterPro" id="IPR018497">
    <property type="entry name" value="Peptidase_M13_C"/>
</dbReference>
<evidence type="ECO:0000256" key="5">
    <source>
        <dbReference type="ARBA" id="ARBA00022801"/>
    </source>
</evidence>
<dbReference type="GO" id="GO:0004222">
    <property type="term" value="F:metalloendopeptidase activity"/>
    <property type="evidence" value="ECO:0007669"/>
    <property type="project" value="InterPro"/>
</dbReference>
<reference evidence="11 12" key="1">
    <citation type="journal article" date="2007" name="Proc. Natl. Acad. Sci. U.S.A.">
        <title>Dandruff-associated Malassezia genomes reveal convergent and divergent virulence traits shared with plant and human fungal pathogens.</title>
        <authorList>
            <person name="Xu J."/>
            <person name="Saunders C.W."/>
            <person name="Hu P."/>
            <person name="Grant R.A."/>
            <person name="Boekhout T."/>
            <person name="Kuramae E.E."/>
            <person name="Kronstad J.W."/>
            <person name="Deangelis Y.M."/>
            <person name="Reeder N.L."/>
            <person name="Johnstone K.R."/>
            <person name="Leland M."/>
            <person name="Fieno A.M."/>
            <person name="Begley W.M."/>
            <person name="Sun Y."/>
            <person name="Lacey M.P."/>
            <person name="Chaudhary T."/>
            <person name="Keough T."/>
            <person name="Chu L."/>
            <person name="Sears R."/>
            <person name="Yuan B."/>
            <person name="Dawson T.L.Jr."/>
        </authorList>
    </citation>
    <scope>NUCLEOTIDE SEQUENCE [LARGE SCALE GENOMIC DNA]</scope>
    <source>
        <strain evidence="12">ATCC MYA-4612 / CBS 7966</strain>
    </source>
</reference>
<dbReference type="Gene3D" id="3.40.390.10">
    <property type="entry name" value="Collagenase (Catalytic Domain)"/>
    <property type="match status" value="1"/>
</dbReference>
<dbReference type="OMA" id="QAKPEYC"/>
<keyword evidence="6" id="KW-0862">Zinc</keyword>
<dbReference type="GeneID" id="5856898"/>
<comment type="similarity">
    <text evidence="2">Belongs to the peptidase M13 family.</text>
</comment>
<comment type="caution">
    <text evidence="11">The sequence shown here is derived from an EMBL/GenBank/DDBJ whole genome shotgun (WGS) entry which is preliminary data.</text>
</comment>
<evidence type="ECO:0000313" key="11">
    <source>
        <dbReference type="EMBL" id="EDP45378.1"/>
    </source>
</evidence>
<keyword evidence="7" id="KW-0482">Metalloprotease</keyword>
<dbReference type="PRINTS" id="PR00786">
    <property type="entry name" value="NEPRILYSIN"/>
</dbReference>
<evidence type="ECO:0000259" key="10">
    <source>
        <dbReference type="Pfam" id="PF05649"/>
    </source>
</evidence>
<dbReference type="GO" id="GO:0046872">
    <property type="term" value="F:metal ion binding"/>
    <property type="evidence" value="ECO:0007669"/>
    <property type="project" value="UniProtKB-KW"/>
</dbReference>
<dbReference type="RefSeq" id="XP_001732592.1">
    <property type="nucleotide sequence ID" value="XM_001732540.1"/>
</dbReference>
<keyword evidence="3" id="KW-0645">Protease</keyword>
<evidence type="ECO:0000256" key="6">
    <source>
        <dbReference type="ARBA" id="ARBA00022833"/>
    </source>
</evidence>
<evidence type="ECO:0000259" key="9">
    <source>
        <dbReference type="Pfam" id="PF01431"/>
    </source>
</evidence>
<feature type="region of interest" description="Disordered" evidence="8">
    <location>
        <begin position="459"/>
        <end position="496"/>
    </location>
</feature>
<evidence type="ECO:0000256" key="1">
    <source>
        <dbReference type="ARBA" id="ARBA00001947"/>
    </source>
</evidence>
<feature type="compositionally biased region" description="Basic and acidic residues" evidence="8">
    <location>
        <begin position="481"/>
        <end position="496"/>
    </location>
</feature>
<comment type="cofactor">
    <cofactor evidence="1">
        <name>Zn(2+)</name>
        <dbReference type="ChEBI" id="CHEBI:29105"/>
    </cofactor>
</comment>
<keyword evidence="12" id="KW-1185">Reference proteome</keyword>
<proteinExistence type="inferred from homology"/>
<dbReference type="GO" id="GO:0016485">
    <property type="term" value="P:protein processing"/>
    <property type="evidence" value="ECO:0007669"/>
    <property type="project" value="TreeGrafter"/>
</dbReference>
<dbReference type="OrthoDB" id="6475849at2759"/>
<name>A8PT49_MALGO</name>
<evidence type="ECO:0000256" key="8">
    <source>
        <dbReference type="SAM" id="MobiDB-lite"/>
    </source>
</evidence>